<comment type="caution">
    <text evidence="3">The sequence shown here is derived from an EMBL/GenBank/DDBJ whole genome shotgun (WGS) entry which is preliminary data.</text>
</comment>
<organism evidence="3 4">
    <name type="scientific">Draconibacterium aestuarii</name>
    <dbReference type="NCBI Taxonomy" id="2998507"/>
    <lineage>
        <taxon>Bacteria</taxon>
        <taxon>Pseudomonadati</taxon>
        <taxon>Bacteroidota</taxon>
        <taxon>Bacteroidia</taxon>
        <taxon>Marinilabiliales</taxon>
        <taxon>Prolixibacteraceae</taxon>
        <taxon>Draconibacterium</taxon>
    </lineage>
</organism>
<protein>
    <submittedName>
        <fullName evidence="3">T9SS type A sorting domain-containing protein</fullName>
    </submittedName>
</protein>
<feature type="chain" id="PRO_5040915372" evidence="1">
    <location>
        <begin position="20"/>
        <end position="161"/>
    </location>
</feature>
<feature type="domain" description="Secretion system C-terminal sorting" evidence="2">
    <location>
        <begin position="82"/>
        <end position="151"/>
    </location>
</feature>
<reference evidence="3" key="1">
    <citation type="submission" date="2022-11" db="EMBL/GenBank/DDBJ databases">
        <title>Marilongibacter aestuarii gen. nov., sp. nov., isolated from tidal flat sediment.</title>
        <authorList>
            <person name="Jiayan W."/>
        </authorList>
    </citation>
    <scope>NUCLEOTIDE SEQUENCE</scope>
    <source>
        <strain evidence="3">Z1-6</strain>
    </source>
</reference>
<dbReference type="RefSeq" id="WP_343332781.1">
    <property type="nucleotide sequence ID" value="NZ_JAPOHD010000017.1"/>
</dbReference>
<evidence type="ECO:0000259" key="2">
    <source>
        <dbReference type="Pfam" id="PF18962"/>
    </source>
</evidence>
<dbReference type="AlphaFoldDB" id="A0A9X3J5J1"/>
<evidence type="ECO:0000313" key="4">
    <source>
        <dbReference type="Proteomes" id="UP001145087"/>
    </source>
</evidence>
<proteinExistence type="predicted"/>
<evidence type="ECO:0000313" key="3">
    <source>
        <dbReference type="EMBL" id="MCY1720448.1"/>
    </source>
</evidence>
<evidence type="ECO:0000256" key="1">
    <source>
        <dbReference type="SAM" id="SignalP"/>
    </source>
</evidence>
<accession>A0A9X3J5J1</accession>
<dbReference type="EMBL" id="JAPOHD010000017">
    <property type="protein sequence ID" value="MCY1720448.1"/>
    <property type="molecule type" value="Genomic_DNA"/>
</dbReference>
<gene>
    <name evidence="3" type="ORF">OU798_08860</name>
</gene>
<sequence length="161" mass="17843">MKGLLFLGILFFIISHCFAQEVQFPPAVLPAGGGVVHTNTNHISKWRIGEVNVLYIETEDLKSSSLSELADSGLNGNGEIAVYPNPVREHLNVQFNIDVKKEIYIEVTDIAGSKVFINQKQIVFPNQIVQLDFSGLTPALYLVNAYSSNQALKAIFKVEKH</sequence>
<dbReference type="Proteomes" id="UP001145087">
    <property type="component" value="Unassembled WGS sequence"/>
</dbReference>
<dbReference type="NCBIfam" id="TIGR04183">
    <property type="entry name" value="Por_Secre_tail"/>
    <property type="match status" value="1"/>
</dbReference>
<name>A0A9X3J5J1_9BACT</name>
<feature type="signal peptide" evidence="1">
    <location>
        <begin position="1"/>
        <end position="19"/>
    </location>
</feature>
<dbReference type="InterPro" id="IPR026444">
    <property type="entry name" value="Secre_tail"/>
</dbReference>
<keyword evidence="1" id="KW-0732">Signal</keyword>
<keyword evidence="4" id="KW-1185">Reference proteome</keyword>
<dbReference type="Pfam" id="PF18962">
    <property type="entry name" value="Por_Secre_tail"/>
    <property type="match status" value="1"/>
</dbReference>